<reference evidence="2 3" key="1">
    <citation type="submission" date="2018-04" db="EMBL/GenBank/DDBJ databases">
        <title>Genome sequencing of Gemmobacter.</title>
        <authorList>
            <person name="Yi H."/>
            <person name="Baek M.-G."/>
        </authorList>
    </citation>
    <scope>NUCLEOTIDE SEQUENCE [LARGE SCALE GENOMIC DNA]</scope>
    <source>
        <strain evidence="2 3">HYN0069</strain>
    </source>
</reference>
<feature type="signal peptide" evidence="1">
    <location>
        <begin position="1"/>
        <end position="19"/>
    </location>
</feature>
<evidence type="ECO:0000256" key="1">
    <source>
        <dbReference type="SAM" id="SignalP"/>
    </source>
</evidence>
<accession>A0A2S0UQL4</accession>
<gene>
    <name evidence="2" type="ORF">HYN69_17765</name>
</gene>
<proteinExistence type="predicted"/>
<name>A0A2S0UQL4_9RHOB</name>
<protein>
    <recommendedName>
        <fullName evidence="4">HEAT repeat domain-containing protein</fullName>
    </recommendedName>
</protein>
<keyword evidence="1" id="KW-0732">Signal</keyword>
<dbReference type="EMBL" id="CP028918">
    <property type="protein sequence ID" value="AWB50106.1"/>
    <property type="molecule type" value="Genomic_DNA"/>
</dbReference>
<organism evidence="2 3">
    <name type="scientific">Paragemmobacter aquarius</name>
    <dbReference type="NCBI Taxonomy" id="2169400"/>
    <lineage>
        <taxon>Bacteria</taxon>
        <taxon>Pseudomonadati</taxon>
        <taxon>Pseudomonadota</taxon>
        <taxon>Alphaproteobacteria</taxon>
        <taxon>Rhodobacterales</taxon>
        <taxon>Paracoccaceae</taxon>
        <taxon>Paragemmobacter</taxon>
    </lineage>
</organism>
<dbReference type="OrthoDB" id="7847197at2"/>
<dbReference type="AlphaFoldDB" id="A0A2S0UQL4"/>
<dbReference type="KEGG" id="geh:HYN69_17765"/>
<dbReference type="RefSeq" id="WP_108436918.1">
    <property type="nucleotide sequence ID" value="NZ_CP028918.1"/>
</dbReference>
<keyword evidence="3" id="KW-1185">Reference proteome</keyword>
<evidence type="ECO:0000313" key="3">
    <source>
        <dbReference type="Proteomes" id="UP000244496"/>
    </source>
</evidence>
<sequence length="705" mass="73740">MIRLFLLFLLLATPAAAQAVRVSSGEHEGFTRVVLQYGQPVDWQVGRTADGYELRLTGNAPRYDLSRAFDIIGRDRLSGLWVDPDTGGLRIGVACACHALPFALRPDTVVIDLRDGPAPTGWSFEAALDGTDVPSLGTKAPGPVGPVPWNWRDMALGGRWSGSEPSVVPQPLLPETPSPRNIVLETALAEGFARAATQGLVDPVGKPPPVKEPAAEAPEMAQISLGIQARPASQQAVALSAQGVQCPGETRLALQDWGDDRPIREQMADATTSLAGEFDRTESEALFRAIRFQLFLGFGAEARALMRAFDGPKPDAPLWTTLSLIVDGGTDPDGALRGLAGCDDPAALWATLADPALSLAEVNTTALLRTFSALPPHLRLQVGPGLAERFMSAGDTTTAQGLSDAILRPLASDDDRRATLMQVRLALEAGDAATADRFLTQLLQDPGPLSAQATVAQIDLAALTGAPVAQATVTSVQAILREADATQAPVLARALVLSLALSGDFDAAFRALPDSPETLGALWRILAEKGPDDALVTQSLSLDVSTQSALSAETRRVLADRLLTLGFPDAARFWVGGDDPLLSARAALASGQPAEVLRLLGPADGEEARTLKARALVKLDAAAAVPAFAALGDAASAERAARLAEAWPELAANGQEPWRRVAESLAAPATPETALARSRALADSSTRTGAAIDALLATVPAPDAP</sequence>
<evidence type="ECO:0008006" key="4">
    <source>
        <dbReference type="Google" id="ProtNLM"/>
    </source>
</evidence>
<evidence type="ECO:0000313" key="2">
    <source>
        <dbReference type="EMBL" id="AWB50106.1"/>
    </source>
</evidence>
<dbReference type="Proteomes" id="UP000244496">
    <property type="component" value="Chromosome"/>
</dbReference>
<feature type="chain" id="PRO_5015428602" description="HEAT repeat domain-containing protein" evidence="1">
    <location>
        <begin position="20"/>
        <end position="705"/>
    </location>
</feature>